<gene>
    <name evidence="1" type="primary">pxpA</name>
    <name evidence="2" type="ORF">ORD21_13390</name>
</gene>
<sequence length="266" mass="28052">MTRPGSSSRTTIDLNADAGESYGAWTLGDDARLFPLLSSVNVACGFHAGDPLTMQGAIALAKRHGLGIGAHPSYPDLPGFGRRIMEATPDQVYADTLYQISALAGMAGAAGIPLQHVKAHGALSTRAWTHAPTATAIAQATRDFDPALPLMVLPATLLETEARRLGVPVVLETFPERAYLQDGRLAPRSMPGSSIHDPAEAARRAVMMATQGRIEAIDGGFFEFEVDSLCIHGDNPNAVQIAHAVREALEAAGVGVRPFSRPAAVR</sequence>
<evidence type="ECO:0000313" key="2">
    <source>
        <dbReference type="EMBL" id="MDV6375588.1"/>
    </source>
</evidence>
<dbReference type="EMBL" id="JAPMIV010000030">
    <property type="protein sequence ID" value="MDV6375588.1"/>
    <property type="molecule type" value="Genomic_DNA"/>
</dbReference>
<dbReference type="NCBIfam" id="NF003814">
    <property type="entry name" value="PRK05406.1-3"/>
    <property type="match status" value="1"/>
</dbReference>
<comment type="caution">
    <text evidence="2">The sequence shown here is derived from an EMBL/GenBank/DDBJ whole genome shotgun (WGS) entry which is preliminary data.</text>
</comment>
<comment type="similarity">
    <text evidence="1">Belongs to the LamB/PxpA family.</text>
</comment>
<dbReference type="InterPro" id="IPR005501">
    <property type="entry name" value="LamB/YcsF/PxpA-like"/>
</dbReference>
<dbReference type="HAMAP" id="MF_00691">
    <property type="entry name" value="PxpA"/>
    <property type="match status" value="1"/>
</dbReference>
<evidence type="ECO:0000313" key="3">
    <source>
        <dbReference type="Proteomes" id="UP001276150"/>
    </source>
</evidence>
<dbReference type="InterPro" id="IPR011330">
    <property type="entry name" value="Glyco_hydro/deAcase_b/a-brl"/>
</dbReference>
<organism evidence="2 3">
    <name type="scientific">Deinococcus arenicola</name>
    <dbReference type="NCBI Taxonomy" id="2994950"/>
    <lineage>
        <taxon>Bacteria</taxon>
        <taxon>Thermotogati</taxon>
        <taxon>Deinococcota</taxon>
        <taxon>Deinococci</taxon>
        <taxon>Deinococcales</taxon>
        <taxon>Deinococcaceae</taxon>
        <taxon>Deinococcus</taxon>
    </lineage>
</organism>
<dbReference type="SUPFAM" id="SSF88713">
    <property type="entry name" value="Glycoside hydrolase/deacetylase"/>
    <property type="match status" value="1"/>
</dbReference>
<dbReference type="Pfam" id="PF03746">
    <property type="entry name" value="LamB_YcsF"/>
    <property type="match status" value="1"/>
</dbReference>
<protein>
    <recommendedName>
        <fullName evidence="1">5-oxoprolinase subunit A</fullName>
        <shortName evidence="1">5-OPase subunit A</shortName>
        <ecNumber evidence="1">3.5.2.9</ecNumber>
    </recommendedName>
    <alternativeName>
        <fullName evidence="1">5-oxoprolinase (ATP-hydrolyzing) subunit A</fullName>
    </alternativeName>
</protein>
<proteinExistence type="inferred from homology"/>
<accession>A0ABU4DT28</accession>
<keyword evidence="3" id="KW-1185">Reference proteome</keyword>
<dbReference type="NCBIfam" id="NF003816">
    <property type="entry name" value="PRK05406.1-5"/>
    <property type="match status" value="1"/>
</dbReference>
<dbReference type="EC" id="3.5.2.9" evidence="1"/>
<comment type="subunit">
    <text evidence="1">Forms a complex composed of PxpA, PxpB and PxpC.</text>
</comment>
<keyword evidence="1" id="KW-0067">ATP-binding</keyword>
<dbReference type="CDD" id="cd10787">
    <property type="entry name" value="LamB_YcsF_like"/>
    <property type="match status" value="1"/>
</dbReference>
<keyword evidence="1" id="KW-0547">Nucleotide-binding</keyword>
<dbReference type="PANTHER" id="PTHR30292">
    <property type="entry name" value="UNCHARACTERIZED PROTEIN YBGL-RELATED"/>
    <property type="match status" value="1"/>
</dbReference>
<reference evidence="2 3" key="1">
    <citation type="submission" date="2022-11" db="EMBL/GenBank/DDBJ databases">
        <title>Deinococcus ZS9-10, Low Temperature and Draught-tolerating, UV-resistant Bacteria from Continental Antarctica.</title>
        <authorList>
            <person name="Cheng L."/>
        </authorList>
    </citation>
    <scope>NUCLEOTIDE SEQUENCE [LARGE SCALE GENOMIC DNA]</scope>
    <source>
        <strain evidence="2 3">ZS9-10</strain>
    </source>
</reference>
<dbReference type="RefSeq" id="WP_317640931.1">
    <property type="nucleotide sequence ID" value="NZ_JAPMIV010000030.1"/>
</dbReference>
<keyword evidence="1" id="KW-0378">Hydrolase</keyword>
<name>A0ABU4DT28_9DEIO</name>
<comment type="catalytic activity">
    <reaction evidence="1">
        <text>5-oxo-L-proline + ATP + 2 H2O = L-glutamate + ADP + phosphate + H(+)</text>
        <dbReference type="Rhea" id="RHEA:10348"/>
        <dbReference type="ChEBI" id="CHEBI:15377"/>
        <dbReference type="ChEBI" id="CHEBI:15378"/>
        <dbReference type="ChEBI" id="CHEBI:29985"/>
        <dbReference type="ChEBI" id="CHEBI:30616"/>
        <dbReference type="ChEBI" id="CHEBI:43474"/>
        <dbReference type="ChEBI" id="CHEBI:58402"/>
        <dbReference type="ChEBI" id="CHEBI:456216"/>
        <dbReference type="EC" id="3.5.2.9"/>
    </reaction>
</comment>
<dbReference type="Gene3D" id="3.20.20.370">
    <property type="entry name" value="Glycoside hydrolase/deacetylase"/>
    <property type="match status" value="1"/>
</dbReference>
<evidence type="ECO:0000256" key="1">
    <source>
        <dbReference type="HAMAP-Rule" id="MF_00691"/>
    </source>
</evidence>
<dbReference type="Proteomes" id="UP001276150">
    <property type="component" value="Unassembled WGS sequence"/>
</dbReference>
<comment type="function">
    <text evidence="1">Catalyzes the cleavage of 5-oxoproline to form L-glutamate coupled to the hydrolysis of ATP to ADP and inorganic phosphate.</text>
</comment>
<dbReference type="PANTHER" id="PTHR30292:SF0">
    <property type="entry name" value="5-OXOPROLINASE SUBUNIT A"/>
    <property type="match status" value="1"/>
</dbReference>